<dbReference type="Pfam" id="PF17101">
    <property type="entry name" value="Stealth_CR1"/>
    <property type="match status" value="1"/>
</dbReference>
<evidence type="ECO:0000256" key="2">
    <source>
        <dbReference type="ARBA" id="ARBA00022679"/>
    </source>
</evidence>
<proteinExistence type="inferred from homology"/>
<dbReference type="InterPro" id="IPR047141">
    <property type="entry name" value="Stealth"/>
</dbReference>
<keyword evidence="5" id="KW-0325">Glycoprotein</keyword>
<keyword evidence="10" id="KW-1185">Reference proteome</keyword>
<protein>
    <recommendedName>
        <fullName evidence="8">LNR domain-containing protein</fullName>
    </recommendedName>
</protein>
<keyword evidence="4" id="KW-1015">Disulfide bond</keyword>
<dbReference type="InterPro" id="IPR031356">
    <property type="entry name" value="Stealth_CR4"/>
</dbReference>
<dbReference type="GO" id="GO:0005794">
    <property type="term" value="C:Golgi apparatus"/>
    <property type="evidence" value="ECO:0007669"/>
    <property type="project" value="TreeGrafter"/>
</dbReference>
<feature type="domain" description="LNR" evidence="8">
    <location>
        <begin position="260"/>
        <end position="298"/>
    </location>
</feature>
<evidence type="ECO:0000313" key="10">
    <source>
        <dbReference type="Proteomes" id="UP000481153"/>
    </source>
</evidence>
<name>A0A6G0X9Y0_9STRA</name>
<dbReference type="AlphaFoldDB" id="A0A6G0X9Y0"/>
<organism evidence="9 10">
    <name type="scientific">Aphanomyces euteiches</name>
    <dbReference type="NCBI Taxonomy" id="100861"/>
    <lineage>
        <taxon>Eukaryota</taxon>
        <taxon>Sar</taxon>
        <taxon>Stramenopiles</taxon>
        <taxon>Oomycota</taxon>
        <taxon>Saprolegniomycetes</taxon>
        <taxon>Saprolegniales</taxon>
        <taxon>Verrucalvaceae</taxon>
        <taxon>Aphanomyces</taxon>
    </lineage>
</organism>
<reference evidence="9 10" key="1">
    <citation type="submission" date="2019-07" db="EMBL/GenBank/DDBJ databases">
        <title>Genomics analysis of Aphanomyces spp. identifies a new class of oomycete effector associated with host adaptation.</title>
        <authorList>
            <person name="Gaulin E."/>
        </authorList>
    </citation>
    <scope>NUCLEOTIDE SEQUENCE [LARGE SCALE GENOMIC DNA]</scope>
    <source>
        <strain evidence="9 10">ATCC 201684</strain>
    </source>
</reference>
<dbReference type="GO" id="GO:0016772">
    <property type="term" value="F:transferase activity, transferring phosphorus-containing groups"/>
    <property type="evidence" value="ECO:0007669"/>
    <property type="project" value="InterPro"/>
</dbReference>
<keyword evidence="7" id="KW-0472">Membrane</keyword>
<dbReference type="Proteomes" id="UP000481153">
    <property type="component" value="Unassembled WGS sequence"/>
</dbReference>
<dbReference type="SMART" id="SM00004">
    <property type="entry name" value="NL"/>
    <property type="match status" value="2"/>
</dbReference>
<evidence type="ECO:0000313" key="9">
    <source>
        <dbReference type="EMBL" id="KAF0736783.1"/>
    </source>
</evidence>
<dbReference type="Pfam" id="PF11380">
    <property type="entry name" value="Stealth_CR2"/>
    <property type="match status" value="1"/>
</dbReference>
<keyword evidence="2" id="KW-0808">Transferase</keyword>
<dbReference type="PANTHER" id="PTHR24045">
    <property type="match status" value="1"/>
</dbReference>
<dbReference type="EMBL" id="VJMJ01000087">
    <property type="protein sequence ID" value="KAF0736783.1"/>
    <property type="molecule type" value="Genomic_DNA"/>
</dbReference>
<comment type="caution">
    <text evidence="9">The sequence shown here is derived from an EMBL/GenBank/DDBJ whole genome shotgun (WGS) entry which is preliminary data.</text>
</comment>
<evidence type="ECO:0000256" key="3">
    <source>
        <dbReference type="ARBA" id="ARBA00022737"/>
    </source>
</evidence>
<dbReference type="InterPro" id="IPR000800">
    <property type="entry name" value="Notch_dom"/>
</dbReference>
<evidence type="ECO:0000256" key="4">
    <source>
        <dbReference type="ARBA" id="ARBA00023157"/>
    </source>
</evidence>
<dbReference type="Pfam" id="PF00066">
    <property type="entry name" value="Notch"/>
    <property type="match status" value="2"/>
</dbReference>
<gene>
    <name evidence="9" type="ORF">Ae201684_006943</name>
</gene>
<feature type="domain" description="LNR" evidence="8">
    <location>
        <begin position="333"/>
        <end position="371"/>
    </location>
</feature>
<evidence type="ECO:0000256" key="6">
    <source>
        <dbReference type="SAM" id="MobiDB-lite"/>
    </source>
</evidence>
<dbReference type="InterPro" id="IPR031357">
    <property type="entry name" value="Stealth_CR3"/>
</dbReference>
<dbReference type="InterPro" id="IPR031358">
    <property type="entry name" value="Stealth_CR1"/>
</dbReference>
<dbReference type="Pfam" id="PF17103">
    <property type="entry name" value="Stealth_CR4"/>
    <property type="match status" value="1"/>
</dbReference>
<accession>A0A6G0X9Y0</accession>
<sequence>MGKAPPGRQSKQPRGAPPADLDFPIEEIERLQAMPAPVEQNSWKPWAIGAVLVFVAHLTIALVMLQDADPGYFYNVRYANIGNIDFAKDAPYMGYPAIDVVYTWVNGSDPRWKREKDYWHRRWKAQINGEIFDETDESIVFDASAAATENRFRDNEELRYSLRSIEMYAPWVRHVYLVTDGQIPSWLNVDSPRLTIVPHRDIFANRSHLPVFSSPAIESNLDNIPGLSSLFLYFNDDVFLGAPVTPEDFISPSGIQNIYLSWEVPECSSGCQETFLGNGVCDPLCNTTACAFDMGDCGCREVPTADPLEYDVVCDPQPAPAEPVAEPPKAAEPEANPLNCVEACPWLWIGDGSCDVNCNVSACGYDAGDCTTNALTLLPSVVVDATNDTSIGIQVPLNVDALVVRIPDRFDFFDHATFVNEELIRRAVLLEENMTLVLVFARPETTGVPTGGSSMKIEGEVNETTTQFTLHVLRGERAITQGVYTLPGSNLQDLQLLRLVDPASPELVMLSLQVPYHAVDDWAKSVVATNSWTPSQPSLCPPIAPEPSTTTPEGEGQKYYFCILDGRNLNMRWKWNSTALIGTENESPFSQGDICVFNAEQKQCINVILFVDSSNIKWLSPALPTIEKTPTWTGVWDDKEDCVWLDWYLNSFGVLAGNCSFESSKEEEAQPLAPAQPDPEVVKKAKAMCSSIAKRLKLRSEEDAPSVWTQIRDAVLSVKTLFYLNTLTTLEEPRHHMLSTDDVAACEAYFTENAIELPSPPKDDHAVRSTDTFGDSLRFVNKLYNAKFGKVDGFYRRRVPSHMPHFIQKKYLTEMKSHWAAEFNATSSHRFRHPKDMQFSFSYMYYVVNRHKMHPPTLEEVFDTYIDINRDGMIDEHEALSVASLLAKGEHPSEADIEAVKACITPNTTASSREEVRREGKVTITETTQPYLTLESLRECKNVTDKLIQTAIDRLPPTHAMMSEKQVTFHMLSDQYRTAWNQLLNTRAKRTKFICINDDMKYPSVTVGNILNDLFTSLWPHRSQFELPYHLQNRYGHVDELAAAKRMQWIIFGIVLVIVAIIVVAVWWPESSPTNDEKKPSQTATSSSSVEAEQGDNE</sequence>
<evidence type="ECO:0000256" key="7">
    <source>
        <dbReference type="SAM" id="Phobius"/>
    </source>
</evidence>
<dbReference type="PANTHER" id="PTHR24045:SF0">
    <property type="entry name" value="N-ACETYLGLUCOSAMINE-1-PHOSPHOTRANSFERASE SUBUNITS ALPHA_BETA"/>
    <property type="match status" value="1"/>
</dbReference>
<evidence type="ECO:0000256" key="5">
    <source>
        <dbReference type="ARBA" id="ARBA00023180"/>
    </source>
</evidence>
<keyword evidence="3" id="KW-0677">Repeat</keyword>
<dbReference type="Gene3D" id="4.10.470.20">
    <property type="match status" value="2"/>
</dbReference>
<keyword evidence="7" id="KW-0812">Transmembrane</keyword>
<feature type="compositionally biased region" description="Polar residues" evidence="6">
    <location>
        <begin position="1081"/>
        <end position="1091"/>
    </location>
</feature>
<evidence type="ECO:0000256" key="1">
    <source>
        <dbReference type="ARBA" id="ARBA00007583"/>
    </source>
</evidence>
<feature type="transmembrane region" description="Helical" evidence="7">
    <location>
        <begin position="1049"/>
        <end position="1068"/>
    </location>
</feature>
<keyword evidence="7" id="KW-1133">Transmembrane helix</keyword>
<feature type="region of interest" description="Disordered" evidence="6">
    <location>
        <begin position="1071"/>
        <end position="1098"/>
    </location>
</feature>
<dbReference type="VEuPathDB" id="FungiDB:AeMF1_005285"/>
<dbReference type="Pfam" id="PF17102">
    <property type="entry name" value="Stealth_CR3"/>
    <property type="match status" value="1"/>
</dbReference>
<evidence type="ECO:0000259" key="8">
    <source>
        <dbReference type="SMART" id="SM00004"/>
    </source>
</evidence>
<dbReference type="InterPro" id="IPR021520">
    <property type="entry name" value="Stealth_CR2"/>
</dbReference>
<comment type="similarity">
    <text evidence="1">Belongs to the stealth family.</text>
</comment>